<dbReference type="AlphaFoldDB" id="A0A075A0X6"/>
<gene>
    <name evidence="1" type="ORF">T265_01100</name>
</gene>
<accession>A0A075A0X6</accession>
<sequence length="158" mass="17718">MYCNVCCPGALSDDLLAELGGELANISSPIELKPSVRAVMLPRLVMRHLQAKCEARRIDQRSPDQPRTADDAMRCLFVKRRLNLQSVSPAFWMGTENKNTVDIDLASISYSVSNQVRVMVTENSTLFGKRWFGPTNAAFDAGHILRRKSPLHKRVLAF</sequence>
<dbReference type="EMBL" id="KL596629">
    <property type="protein sequence ID" value="KER33021.1"/>
    <property type="molecule type" value="Genomic_DNA"/>
</dbReference>
<dbReference type="GeneID" id="20315288"/>
<dbReference type="KEGG" id="ovi:T265_01100"/>
<proteinExistence type="predicted"/>
<dbReference type="Proteomes" id="UP000054324">
    <property type="component" value="Unassembled WGS sequence"/>
</dbReference>
<dbReference type="CTD" id="20315288"/>
<name>A0A075A0X6_OPIVI</name>
<dbReference type="RefSeq" id="XP_009163307.1">
    <property type="nucleotide sequence ID" value="XM_009165043.1"/>
</dbReference>
<evidence type="ECO:0000313" key="1">
    <source>
        <dbReference type="EMBL" id="KER33021.1"/>
    </source>
</evidence>
<evidence type="ECO:0000313" key="2">
    <source>
        <dbReference type="Proteomes" id="UP000054324"/>
    </source>
</evidence>
<organism evidence="1 2">
    <name type="scientific">Opisthorchis viverrini</name>
    <name type="common">Southeast Asian liver fluke</name>
    <dbReference type="NCBI Taxonomy" id="6198"/>
    <lineage>
        <taxon>Eukaryota</taxon>
        <taxon>Metazoa</taxon>
        <taxon>Spiralia</taxon>
        <taxon>Lophotrochozoa</taxon>
        <taxon>Platyhelminthes</taxon>
        <taxon>Trematoda</taxon>
        <taxon>Digenea</taxon>
        <taxon>Opisthorchiida</taxon>
        <taxon>Opisthorchiata</taxon>
        <taxon>Opisthorchiidae</taxon>
        <taxon>Opisthorchis</taxon>
    </lineage>
</organism>
<protein>
    <submittedName>
        <fullName evidence="1">Uncharacterized protein</fullName>
    </submittedName>
</protein>
<reference evidence="1 2" key="1">
    <citation type="submission" date="2013-11" db="EMBL/GenBank/DDBJ databases">
        <title>Opisthorchis viverrini - life in the bile duct.</title>
        <authorList>
            <person name="Young N.D."/>
            <person name="Nagarajan N."/>
            <person name="Lin S.J."/>
            <person name="Korhonen P.K."/>
            <person name="Jex A.R."/>
            <person name="Hall R.S."/>
            <person name="Safavi-Hemami H."/>
            <person name="Kaewkong W."/>
            <person name="Bertrand D."/>
            <person name="Gao S."/>
            <person name="Seet Q."/>
            <person name="Wongkham S."/>
            <person name="Teh B.T."/>
            <person name="Wongkham C."/>
            <person name="Intapan P.M."/>
            <person name="Maleewong W."/>
            <person name="Yang X."/>
            <person name="Hu M."/>
            <person name="Wang Z."/>
            <person name="Hofmann A."/>
            <person name="Sternberg P.W."/>
            <person name="Tan P."/>
            <person name="Wang J."/>
            <person name="Gasser R.B."/>
        </authorList>
    </citation>
    <scope>NUCLEOTIDE SEQUENCE [LARGE SCALE GENOMIC DNA]</scope>
</reference>
<keyword evidence="2" id="KW-1185">Reference proteome</keyword>